<proteinExistence type="inferred from homology"/>
<keyword evidence="8" id="KW-0576">Peroxisome</keyword>
<organism evidence="13 14">
    <name type="scientific">Pachysolen tannophilus NRRL Y-2460</name>
    <dbReference type="NCBI Taxonomy" id="669874"/>
    <lineage>
        <taxon>Eukaryota</taxon>
        <taxon>Fungi</taxon>
        <taxon>Dikarya</taxon>
        <taxon>Ascomycota</taxon>
        <taxon>Saccharomycotina</taxon>
        <taxon>Pichiomycetes</taxon>
        <taxon>Pachysolenaceae</taxon>
        <taxon>Pachysolen</taxon>
    </lineage>
</organism>
<dbReference type="InterPro" id="IPR020904">
    <property type="entry name" value="Sc_DH/Rdtase_CS"/>
</dbReference>
<evidence type="ECO:0000256" key="4">
    <source>
        <dbReference type="ARBA" id="ARBA00022832"/>
    </source>
</evidence>
<comment type="similarity">
    <text evidence="3">Belongs to the short-chain dehydrogenases/reductases (SDR) family.</text>
</comment>
<dbReference type="GO" id="GO:0005777">
    <property type="term" value="C:peroxisome"/>
    <property type="evidence" value="ECO:0007669"/>
    <property type="project" value="UniProtKB-SubCell"/>
</dbReference>
<dbReference type="EMBL" id="KV454013">
    <property type="protein sequence ID" value="ODV95954.1"/>
    <property type="molecule type" value="Genomic_DNA"/>
</dbReference>
<evidence type="ECO:0000256" key="3">
    <source>
        <dbReference type="ARBA" id="ARBA00006484"/>
    </source>
</evidence>
<feature type="region of interest" description="Disordered" evidence="11">
    <location>
        <begin position="599"/>
        <end position="638"/>
    </location>
</feature>
<dbReference type="GO" id="GO:0006635">
    <property type="term" value="P:fatty acid beta-oxidation"/>
    <property type="evidence" value="ECO:0007669"/>
    <property type="project" value="UniProtKB-UniPathway"/>
</dbReference>
<dbReference type="GO" id="GO:0016853">
    <property type="term" value="F:isomerase activity"/>
    <property type="evidence" value="ECO:0007669"/>
    <property type="project" value="UniProtKB-KW"/>
</dbReference>
<evidence type="ECO:0000259" key="12">
    <source>
        <dbReference type="SMART" id="SM00822"/>
    </source>
</evidence>
<name>A0A1E4TW48_PACTA</name>
<dbReference type="SUPFAM" id="SSF51735">
    <property type="entry name" value="NAD(P)-binding Rossmann-fold domains"/>
    <property type="match status" value="2"/>
</dbReference>
<keyword evidence="6" id="KW-0560">Oxidoreductase</keyword>
<evidence type="ECO:0000256" key="5">
    <source>
        <dbReference type="ARBA" id="ARBA00022857"/>
    </source>
</evidence>
<evidence type="ECO:0000256" key="11">
    <source>
        <dbReference type="SAM" id="MobiDB-lite"/>
    </source>
</evidence>
<dbReference type="OrthoDB" id="3592703at2759"/>
<evidence type="ECO:0000256" key="1">
    <source>
        <dbReference type="ARBA" id="ARBA00004275"/>
    </source>
</evidence>
<evidence type="ECO:0000256" key="10">
    <source>
        <dbReference type="ARBA" id="ARBA00023239"/>
    </source>
</evidence>
<dbReference type="CDD" id="cd05353">
    <property type="entry name" value="hydroxyacyl-CoA-like_DH_SDR_c-like"/>
    <property type="match status" value="2"/>
</dbReference>
<dbReference type="UniPathway" id="UPA00659"/>
<evidence type="ECO:0000256" key="9">
    <source>
        <dbReference type="ARBA" id="ARBA00023235"/>
    </source>
</evidence>
<keyword evidence="14" id="KW-1185">Reference proteome</keyword>
<dbReference type="Pfam" id="PF00106">
    <property type="entry name" value="adh_short"/>
    <property type="match status" value="2"/>
</dbReference>
<dbReference type="InterPro" id="IPR002347">
    <property type="entry name" value="SDR_fam"/>
</dbReference>
<dbReference type="PROSITE" id="PS00061">
    <property type="entry name" value="ADH_SHORT"/>
    <property type="match status" value="2"/>
</dbReference>
<sequence>MSTDTLRFDNKVVIITGAGGGLGKTYALLFASRGAKVVVNDLGGSLAGSGTSNKAADLVVKEIEANGGIAAANYDNIVTNPDGILKTAIDNFGTVHILINNAGILKDSSFAKMSESAFSDVVAVHLEGSFKLTKLCWPYFRNQNYGRIINTASPAGLYGNFGQANYSAAKLGLVGLSETLAKEGFKYNIKCNAIAPIARSRMTENLLPPNILEKLSPNKISPLVAYLGHSSNEITGAIFEVAAGFFGQIRWERSGGVYFKPNDSFTPEAILNKFKDILIFDAGTTQHPKMLNDYNKIYETTSKFEKDNDQGKEKIDLKGKVVIITGAGSGLGKSHALFYAKYGAKVVVNDFRDPESCCNEINARYGNNTAVPAKCDVFSEPETIVDIALNHFGRIDILVNNAGILRDRSFGKMSDKEWSDVLNIHLFGTFKLTKLCWPIFLKQKFGRIINTTSTSGIYGNFGQANYAAAKAAILGLSRTLAIEGAKHNIITNVIAPHAETSMTKTIFEKNELNKFEPTQVSPLLIVLSMDKVPVIGELFEIGAGWIGNTRWQRAKGVICHDQDISIEFVANNIDKITDFTEGTLAIKSIQESSMSILTAVDSNNGGDDNEDDDDEDDDENDEDEDEDEENNPGNDSYHFNHRQVILYNISVGATAKDLQYVYENDAQFKVLPSFGVIPFMNQEDGGLNMPQITKNFNPMALLHGEHYLKLNQFPIPTSGTLITKSFPIAVIDKGKNCVIVAGYETLDQKTQKVLFYNEASYFVRNCSSKTGQTKFFKKREEFASKMFNAPSGTPYFESEYKTSPDQASIYRLNGDFNPLHIDPVFANGAHFQRPILHGLASFGISCKILYEKFGSFNQVKLRFSNIVYPGETLLVKAWRDSADKTLIIWETWSLDRNCRVISNAGLRLLESKQRNPKL</sequence>
<dbReference type="PANTHER" id="PTHR45024:SF2">
    <property type="entry name" value="SCP2 DOMAIN-CONTAINING PROTEIN"/>
    <property type="match status" value="1"/>
</dbReference>
<dbReference type="Pfam" id="PF01575">
    <property type="entry name" value="MaoC_dehydratas"/>
    <property type="match status" value="1"/>
</dbReference>
<dbReference type="InterPro" id="IPR029069">
    <property type="entry name" value="HotDog_dom_sf"/>
</dbReference>
<evidence type="ECO:0000256" key="7">
    <source>
        <dbReference type="ARBA" id="ARBA00023098"/>
    </source>
</evidence>
<dbReference type="InterPro" id="IPR057326">
    <property type="entry name" value="KR_dom"/>
</dbReference>
<evidence type="ECO:0000256" key="8">
    <source>
        <dbReference type="ARBA" id="ARBA00023140"/>
    </source>
</evidence>
<feature type="compositionally biased region" description="Acidic residues" evidence="11">
    <location>
        <begin position="607"/>
        <end position="630"/>
    </location>
</feature>
<dbReference type="Proteomes" id="UP000094236">
    <property type="component" value="Unassembled WGS sequence"/>
</dbReference>
<dbReference type="InterPro" id="IPR036291">
    <property type="entry name" value="NAD(P)-bd_dom_sf"/>
</dbReference>
<keyword evidence="4" id="KW-0276">Fatty acid metabolism</keyword>
<dbReference type="Gene3D" id="3.40.50.720">
    <property type="entry name" value="NAD(P)-binding Rossmann-like Domain"/>
    <property type="match status" value="2"/>
</dbReference>
<feature type="domain" description="Ketoreductase" evidence="12">
    <location>
        <begin position="320"/>
        <end position="488"/>
    </location>
</feature>
<dbReference type="SMART" id="SM00822">
    <property type="entry name" value="PKS_KR"/>
    <property type="match status" value="1"/>
</dbReference>
<keyword evidence="10" id="KW-0456">Lyase</keyword>
<dbReference type="Pfam" id="PF22622">
    <property type="entry name" value="MFE-2_hydrat-2_N"/>
    <property type="match status" value="1"/>
</dbReference>
<comment type="subcellular location">
    <subcellularLocation>
        <location evidence="1">Peroxisome</location>
    </subcellularLocation>
</comment>
<dbReference type="InterPro" id="IPR054357">
    <property type="entry name" value="MFE-2_N"/>
</dbReference>
<evidence type="ECO:0000313" key="14">
    <source>
        <dbReference type="Proteomes" id="UP000094236"/>
    </source>
</evidence>
<keyword evidence="5" id="KW-0521">NADP</keyword>
<dbReference type="InterPro" id="IPR051687">
    <property type="entry name" value="Peroxisomal_Beta-Oxidation"/>
</dbReference>
<dbReference type="GO" id="GO:0004300">
    <property type="term" value="F:enoyl-CoA hydratase activity"/>
    <property type="evidence" value="ECO:0007669"/>
    <property type="project" value="EnsemblFungi"/>
</dbReference>
<evidence type="ECO:0000256" key="2">
    <source>
        <dbReference type="ARBA" id="ARBA00005005"/>
    </source>
</evidence>
<dbReference type="SUPFAM" id="SSF54637">
    <property type="entry name" value="Thioesterase/thiol ester dehydrase-isomerase"/>
    <property type="match status" value="2"/>
</dbReference>
<comment type="pathway">
    <text evidence="2">Lipid metabolism; fatty acid beta-oxidation.</text>
</comment>
<evidence type="ECO:0000256" key="6">
    <source>
        <dbReference type="ARBA" id="ARBA00023002"/>
    </source>
</evidence>
<evidence type="ECO:0000313" key="13">
    <source>
        <dbReference type="EMBL" id="ODV95954.1"/>
    </source>
</evidence>
<accession>A0A1E4TW48</accession>
<dbReference type="PANTHER" id="PTHR45024">
    <property type="entry name" value="DEHYDROGENASES, SHORT CHAIN"/>
    <property type="match status" value="1"/>
</dbReference>
<dbReference type="AlphaFoldDB" id="A0A1E4TW48"/>
<dbReference type="STRING" id="669874.A0A1E4TW48"/>
<keyword evidence="7" id="KW-0443">Lipid metabolism</keyword>
<dbReference type="PRINTS" id="PR00080">
    <property type="entry name" value="SDRFAMILY"/>
</dbReference>
<protein>
    <recommendedName>
        <fullName evidence="12">Ketoreductase domain-containing protein</fullName>
    </recommendedName>
</protein>
<reference evidence="14" key="1">
    <citation type="submission" date="2016-05" db="EMBL/GenBank/DDBJ databases">
        <title>Comparative genomics of biotechnologically important yeasts.</title>
        <authorList>
            <consortium name="DOE Joint Genome Institute"/>
            <person name="Riley R."/>
            <person name="Haridas S."/>
            <person name="Wolfe K.H."/>
            <person name="Lopes M.R."/>
            <person name="Hittinger C.T."/>
            <person name="Goker M."/>
            <person name="Salamov A."/>
            <person name="Wisecaver J."/>
            <person name="Long T.M."/>
            <person name="Aerts A.L."/>
            <person name="Barry K."/>
            <person name="Choi C."/>
            <person name="Clum A."/>
            <person name="Coughlan A.Y."/>
            <person name="Deshpande S."/>
            <person name="Douglass A.P."/>
            <person name="Hanson S.J."/>
            <person name="Klenk H.-P."/>
            <person name="Labutti K."/>
            <person name="Lapidus A."/>
            <person name="Lindquist E."/>
            <person name="Lipzen A."/>
            <person name="Meier-Kolthoff J.P."/>
            <person name="Ohm R.A."/>
            <person name="Otillar R.P."/>
            <person name="Pangilinan J."/>
            <person name="Peng Y."/>
            <person name="Rokas A."/>
            <person name="Rosa C.A."/>
            <person name="Scheuner C."/>
            <person name="Sibirny A.A."/>
            <person name="Slot J.C."/>
            <person name="Stielow J.B."/>
            <person name="Sun H."/>
            <person name="Kurtzman C.P."/>
            <person name="Blackwell M."/>
            <person name="Grigoriev I.V."/>
            <person name="Jeffries T.W."/>
        </authorList>
    </citation>
    <scope>NUCLEOTIDE SEQUENCE [LARGE SCALE GENOMIC DNA]</scope>
    <source>
        <strain evidence="14">NRRL Y-2460</strain>
    </source>
</reference>
<dbReference type="Gene3D" id="3.10.129.10">
    <property type="entry name" value="Hotdog Thioesterase"/>
    <property type="match status" value="2"/>
</dbReference>
<gene>
    <name evidence="13" type="ORF">PACTADRAFT_2257</name>
</gene>
<keyword evidence="9" id="KW-0413">Isomerase</keyword>
<dbReference type="FunFam" id="3.40.50.720:FF:000410">
    <property type="entry name" value="Peroxisomal multifunctional beta-oxidation protein"/>
    <property type="match status" value="1"/>
</dbReference>
<dbReference type="GO" id="GO:0003857">
    <property type="term" value="F:(3S)-3-hydroxyacyl-CoA dehydrogenase (NAD+) activity"/>
    <property type="evidence" value="ECO:0007669"/>
    <property type="project" value="EnsemblFungi"/>
</dbReference>
<dbReference type="PRINTS" id="PR00081">
    <property type="entry name" value="GDHRDH"/>
</dbReference>
<dbReference type="FunFam" id="3.40.50.720:FF:000084">
    <property type="entry name" value="Short-chain dehydrogenase reductase"/>
    <property type="match status" value="1"/>
</dbReference>
<dbReference type="InterPro" id="IPR002539">
    <property type="entry name" value="MaoC-like_dom"/>
</dbReference>